<dbReference type="EMBL" id="MU808177">
    <property type="protein sequence ID" value="KAJ3830826.1"/>
    <property type="molecule type" value="Genomic_DNA"/>
</dbReference>
<evidence type="ECO:0000313" key="2">
    <source>
        <dbReference type="Proteomes" id="UP001163846"/>
    </source>
</evidence>
<comment type="caution">
    <text evidence="1">The sequence shown here is derived from an EMBL/GenBank/DDBJ whole genome shotgun (WGS) entry which is preliminary data.</text>
</comment>
<evidence type="ECO:0000313" key="1">
    <source>
        <dbReference type="EMBL" id="KAJ3830826.1"/>
    </source>
</evidence>
<keyword evidence="2" id="KW-1185">Reference proteome</keyword>
<protein>
    <submittedName>
        <fullName evidence="1">Uncharacterized protein</fullName>
    </submittedName>
</protein>
<feature type="non-terminal residue" evidence="1">
    <location>
        <position position="175"/>
    </location>
</feature>
<dbReference type="Proteomes" id="UP001163846">
    <property type="component" value="Unassembled WGS sequence"/>
</dbReference>
<dbReference type="PANTHER" id="PTHR33096:SF1">
    <property type="entry name" value="CXC1-LIKE CYSTEINE CLUSTER ASSOCIATED WITH KDZ TRANSPOSASES DOMAIN-CONTAINING PROTEIN"/>
    <property type="match status" value="1"/>
</dbReference>
<organism evidence="1 2">
    <name type="scientific">Lentinula raphanica</name>
    <dbReference type="NCBI Taxonomy" id="153919"/>
    <lineage>
        <taxon>Eukaryota</taxon>
        <taxon>Fungi</taxon>
        <taxon>Dikarya</taxon>
        <taxon>Basidiomycota</taxon>
        <taxon>Agaricomycotina</taxon>
        <taxon>Agaricomycetes</taxon>
        <taxon>Agaricomycetidae</taxon>
        <taxon>Agaricales</taxon>
        <taxon>Marasmiineae</taxon>
        <taxon>Omphalotaceae</taxon>
        <taxon>Lentinula</taxon>
    </lineage>
</organism>
<proteinExistence type="predicted"/>
<name>A0AA38NUJ7_9AGAR</name>
<gene>
    <name evidence="1" type="ORF">F5878DRAFT_550175</name>
</gene>
<sequence length="175" mass="20640">LRAKLTARKFERDRLERSFRRQIDSSERKLQHHTEDAVKRRDPGIEALARRYNNLCKSMSEMIRLKRAPMNAVAPLPIPTKELFSLDIDDSIWDDIGLNDDDDSAEAPLWQSDEQVRSGIRGILLRDRCDEEHKRLRHEVVSIRYWFAEEWMALQKTIDELHESGEFALSLRINN</sequence>
<dbReference type="AlphaFoldDB" id="A0AA38NUJ7"/>
<reference evidence="1" key="1">
    <citation type="submission" date="2022-08" db="EMBL/GenBank/DDBJ databases">
        <authorList>
            <consortium name="DOE Joint Genome Institute"/>
            <person name="Min B."/>
            <person name="Riley R."/>
            <person name="Sierra-Patev S."/>
            <person name="Naranjo-Ortiz M."/>
            <person name="Looney B."/>
            <person name="Konkel Z."/>
            <person name="Slot J.C."/>
            <person name="Sakamoto Y."/>
            <person name="Steenwyk J.L."/>
            <person name="Rokas A."/>
            <person name="Carro J."/>
            <person name="Camarero S."/>
            <person name="Ferreira P."/>
            <person name="Molpeceres G."/>
            <person name="Ruiz-Duenas F.J."/>
            <person name="Serrano A."/>
            <person name="Henrissat B."/>
            <person name="Drula E."/>
            <person name="Hughes K.W."/>
            <person name="Mata J.L."/>
            <person name="Ishikawa N.K."/>
            <person name="Vargas-Isla R."/>
            <person name="Ushijima S."/>
            <person name="Smith C.A."/>
            <person name="Ahrendt S."/>
            <person name="Andreopoulos W."/>
            <person name="He G."/>
            <person name="Labutti K."/>
            <person name="Lipzen A."/>
            <person name="Ng V."/>
            <person name="Sandor L."/>
            <person name="Barry K."/>
            <person name="Martinez A.T."/>
            <person name="Xiao Y."/>
            <person name="Gibbons J.G."/>
            <person name="Terashima K."/>
            <person name="Hibbett D.S."/>
            <person name="Grigoriev I.V."/>
        </authorList>
    </citation>
    <scope>NUCLEOTIDE SEQUENCE</scope>
    <source>
        <strain evidence="1">TFB9207</strain>
    </source>
</reference>
<dbReference type="PANTHER" id="PTHR33096">
    <property type="entry name" value="CXC2 DOMAIN-CONTAINING PROTEIN"/>
    <property type="match status" value="1"/>
</dbReference>
<accession>A0AA38NUJ7</accession>